<dbReference type="SUPFAM" id="SSF51735">
    <property type="entry name" value="NAD(P)-binding Rossmann-fold domains"/>
    <property type="match status" value="1"/>
</dbReference>
<accession>A0A4S4KY63</accession>
<sequence length="344" mass="37856">MSYLTLLRAFLHQSYPPASKFAEFDVPDLSGRIIVVTGGNTGIGKEITRAVLEHNAKVYIACRSEEKAQAVIKELKEKTGKTELYFLRLDLSNLHAIKKAVDELKSKESKLDILFNNAGIMAPPVEQITTDGFDMTFGTNVVGPFLFTKLLLPLLRTAAAAAADPECRGARVVHTSSLGHMVAPQECIAWETLKPGAEGGAGDKKRRNLGPDKLYYQSKCERVAGGKGVIIVAKEFARRYGTDGIISTSVHPGTIHSELGRHWPVMQRLTTNLFVKLRPTPMGAITQLYAGTAPEGKNLNGEYLIPWARVGKPREDVLDEKLGEKLWNWLEEQTSMSTPFLPIA</sequence>
<evidence type="ECO:0000256" key="2">
    <source>
        <dbReference type="ARBA" id="ARBA00022857"/>
    </source>
</evidence>
<dbReference type="AlphaFoldDB" id="A0A4S4KY63"/>
<dbReference type="OrthoDB" id="191139at2759"/>
<evidence type="ECO:0000313" key="5">
    <source>
        <dbReference type="Proteomes" id="UP000308199"/>
    </source>
</evidence>
<keyword evidence="3" id="KW-0560">Oxidoreductase</keyword>
<dbReference type="GO" id="GO:0016491">
    <property type="term" value="F:oxidoreductase activity"/>
    <property type="evidence" value="ECO:0007669"/>
    <property type="project" value="UniProtKB-KW"/>
</dbReference>
<keyword evidence="5" id="KW-1185">Reference proteome</keyword>
<keyword evidence="2" id="KW-0521">NADP</keyword>
<dbReference type="EMBL" id="SGPK01000435">
    <property type="protein sequence ID" value="THH03617.1"/>
    <property type="molecule type" value="Genomic_DNA"/>
</dbReference>
<evidence type="ECO:0000256" key="1">
    <source>
        <dbReference type="ARBA" id="ARBA00006484"/>
    </source>
</evidence>
<comment type="similarity">
    <text evidence="1">Belongs to the short-chain dehydrogenases/reductases (SDR) family.</text>
</comment>
<dbReference type="PANTHER" id="PTHR24320:SF236">
    <property type="entry name" value="SHORT-CHAIN DEHYDROGENASE-RELATED"/>
    <property type="match status" value="1"/>
</dbReference>
<dbReference type="InterPro" id="IPR036291">
    <property type="entry name" value="NAD(P)-bd_dom_sf"/>
</dbReference>
<evidence type="ECO:0008006" key="6">
    <source>
        <dbReference type="Google" id="ProtNLM"/>
    </source>
</evidence>
<proteinExistence type="inferred from homology"/>
<evidence type="ECO:0000256" key="3">
    <source>
        <dbReference type="ARBA" id="ARBA00023002"/>
    </source>
</evidence>
<organism evidence="4 5">
    <name type="scientific">Phellinidium pouzarii</name>
    <dbReference type="NCBI Taxonomy" id="167371"/>
    <lineage>
        <taxon>Eukaryota</taxon>
        <taxon>Fungi</taxon>
        <taxon>Dikarya</taxon>
        <taxon>Basidiomycota</taxon>
        <taxon>Agaricomycotina</taxon>
        <taxon>Agaricomycetes</taxon>
        <taxon>Hymenochaetales</taxon>
        <taxon>Hymenochaetaceae</taxon>
        <taxon>Phellinidium</taxon>
    </lineage>
</organism>
<reference evidence="4 5" key="1">
    <citation type="submission" date="2019-02" db="EMBL/GenBank/DDBJ databases">
        <title>Genome sequencing of the rare red list fungi Phellinidium pouzarii.</title>
        <authorList>
            <person name="Buettner E."/>
            <person name="Kellner H."/>
        </authorList>
    </citation>
    <scope>NUCLEOTIDE SEQUENCE [LARGE SCALE GENOMIC DNA]</scope>
    <source>
        <strain evidence="4 5">DSM 108285</strain>
    </source>
</reference>
<dbReference type="Pfam" id="PF00106">
    <property type="entry name" value="adh_short"/>
    <property type="match status" value="1"/>
</dbReference>
<dbReference type="PANTHER" id="PTHR24320">
    <property type="entry name" value="RETINOL DEHYDROGENASE"/>
    <property type="match status" value="1"/>
</dbReference>
<gene>
    <name evidence="4" type="ORF">EW145_g6137</name>
</gene>
<dbReference type="PRINTS" id="PR00081">
    <property type="entry name" value="GDHRDH"/>
</dbReference>
<dbReference type="InterPro" id="IPR002347">
    <property type="entry name" value="SDR_fam"/>
</dbReference>
<comment type="caution">
    <text evidence="4">The sequence shown here is derived from an EMBL/GenBank/DDBJ whole genome shotgun (WGS) entry which is preliminary data.</text>
</comment>
<name>A0A4S4KY63_9AGAM</name>
<dbReference type="Gene3D" id="3.40.50.720">
    <property type="entry name" value="NAD(P)-binding Rossmann-like Domain"/>
    <property type="match status" value="1"/>
</dbReference>
<protein>
    <recommendedName>
        <fullName evidence="6">NAD(P)-binding protein</fullName>
    </recommendedName>
</protein>
<dbReference type="Proteomes" id="UP000308199">
    <property type="component" value="Unassembled WGS sequence"/>
</dbReference>
<evidence type="ECO:0000313" key="4">
    <source>
        <dbReference type="EMBL" id="THH03617.1"/>
    </source>
</evidence>